<dbReference type="AlphaFoldDB" id="A0A2T0Q1K1"/>
<gene>
    <name evidence="1" type="ORF">CLV72_10532</name>
</gene>
<evidence type="ECO:0000313" key="2">
    <source>
        <dbReference type="Proteomes" id="UP000237846"/>
    </source>
</evidence>
<evidence type="ECO:0000313" key="1">
    <source>
        <dbReference type="EMBL" id="PRX97682.1"/>
    </source>
</evidence>
<sequence length="113" mass="12467">MASIGLGADVPGEQVLARVRETFESRDYLWKETDPLRAVASEGGRPINNVAVSQRLRVAVRVDPAKHRLLLTQETLGAAYTANGGPIFYIWLSMRFRRMVKAVKEDLAAAGLD</sequence>
<proteinExistence type="predicted"/>
<accession>A0A2T0Q1K1</accession>
<dbReference type="Proteomes" id="UP000237846">
    <property type="component" value="Unassembled WGS sequence"/>
</dbReference>
<keyword evidence="2" id="KW-1185">Reference proteome</keyword>
<dbReference type="OrthoDB" id="5193826at2"/>
<dbReference type="RefSeq" id="WP_106247213.1">
    <property type="nucleotide sequence ID" value="NZ_PVZC01000005.1"/>
</dbReference>
<dbReference type="EMBL" id="PVZC01000005">
    <property type="protein sequence ID" value="PRX97682.1"/>
    <property type="molecule type" value="Genomic_DNA"/>
</dbReference>
<name>A0A2T0Q1K1_9ACTN</name>
<reference evidence="1 2" key="1">
    <citation type="submission" date="2018-03" db="EMBL/GenBank/DDBJ databases">
        <title>Genomic Encyclopedia of Archaeal and Bacterial Type Strains, Phase II (KMG-II): from individual species to whole genera.</title>
        <authorList>
            <person name="Goeker M."/>
        </authorList>
    </citation>
    <scope>NUCLEOTIDE SEQUENCE [LARGE SCALE GENOMIC DNA]</scope>
    <source>
        <strain evidence="1 2">DSM 45601</strain>
    </source>
</reference>
<protein>
    <submittedName>
        <fullName evidence="1">Uncharacterized protein</fullName>
    </submittedName>
</protein>
<organism evidence="1 2">
    <name type="scientific">Allonocardiopsis opalescens</name>
    <dbReference type="NCBI Taxonomy" id="1144618"/>
    <lineage>
        <taxon>Bacteria</taxon>
        <taxon>Bacillati</taxon>
        <taxon>Actinomycetota</taxon>
        <taxon>Actinomycetes</taxon>
        <taxon>Streptosporangiales</taxon>
        <taxon>Allonocardiopsis</taxon>
    </lineage>
</organism>
<comment type="caution">
    <text evidence="1">The sequence shown here is derived from an EMBL/GenBank/DDBJ whole genome shotgun (WGS) entry which is preliminary data.</text>
</comment>